<feature type="region of interest" description="Disordered" evidence="1">
    <location>
        <begin position="320"/>
        <end position="353"/>
    </location>
</feature>
<sequence length="353" mass="36805">MTRHDIADAVRDDRPAQIADSLSGLAPTVRTVASASLPRWDRSLPVALCTAAGTVGFEAVDRDDPTRPGPTSVEHLLEPVAGATALLEGYVRLRLALVVGDDDGDTDTAVRDGSTALAASRSDWLPPLLERIQSPTDRDTAILASDHLHASAYTMIADAPVSDRTRLDLYRALTSGSTALARGCLRGDGDGGGVGDIDVDGDRSSSSPKQRGESRTPDVIGVEATLAKTAGRLGAAVVGAPAETRTALGTYSHALMSALASWTAVETTVSHRSDAVEALVGEPTRESGTANRETADAEVDPLVERHLERARDAIASLADAIGTDAPAAEERATDPAPLERLERATRLSGGRRG</sequence>
<dbReference type="Proteomes" id="UP000011602">
    <property type="component" value="Unassembled WGS sequence"/>
</dbReference>
<evidence type="ECO:0000256" key="1">
    <source>
        <dbReference type="SAM" id="MobiDB-lite"/>
    </source>
</evidence>
<organism evidence="2 3">
    <name type="scientific">Natronolimnohabitans innermongolicus JCM 12255</name>
    <dbReference type="NCBI Taxonomy" id="1227499"/>
    <lineage>
        <taxon>Archaea</taxon>
        <taxon>Methanobacteriati</taxon>
        <taxon>Methanobacteriota</taxon>
        <taxon>Stenosarchaea group</taxon>
        <taxon>Halobacteria</taxon>
        <taxon>Halobacteriales</taxon>
        <taxon>Natrialbaceae</taxon>
        <taxon>Natronolimnohabitans</taxon>
    </lineage>
</organism>
<name>L9WUR6_9EURY</name>
<dbReference type="STRING" id="1227499.C493_14428"/>
<dbReference type="EMBL" id="AOHZ01000068">
    <property type="protein sequence ID" value="ELY53234.1"/>
    <property type="molecule type" value="Genomic_DNA"/>
</dbReference>
<proteinExistence type="predicted"/>
<evidence type="ECO:0000313" key="3">
    <source>
        <dbReference type="Proteomes" id="UP000011602"/>
    </source>
</evidence>
<dbReference type="RefSeq" id="WP_007260155.1">
    <property type="nucleotide sequence ID" value="NZ_AOHZ01000068.1"/>
</dbReference>
<dbReference type="AlphaFoldDB" id="L9WUR6"/>
<gene>
    <name evidence="2" type="ORF">C493_14428</name>
</gene>
<evidence type="ECO:0000313" key="2">
    <source>
        <dbReference type="EMBL" id="ELY53234.1"/>
    </source>
</evidence>
<comment type="caution">
    <text evidence="2">The sequence shown here is derived from an EMBL/GenBank/DDBJ whole genome shotgun (WGS) entry which is preliminary data.</text>
</comment>
<evidence type="ECO:0008006" key="4">
    <source>
        <dbReference type="Google" id="ProtNLM"/>
    </source>
</evidence>
<feature type="compositionally biased region" description="Basic and acidic residues" evidence="1">
    <location>
        <begin position="328"/>
        <end position="345"/>
    </location>
</feature>
<dbReference type="eggNOG" id="arCOG01726">
    <property type="taxonomic scope" value="Archaea"/>
</dbReference>
<dbReference type="PATRIC" id="fig|1227499.3.peg.2957"/>
<dbReference type="OrthoDB" id="202855at2157"/>
<accession>L9WUR6</accession>
<reference evidence="2 3" key="1">
    <citation type="journal article" date="2014" name="PLoS Genet.">
        <title>Phylogenetically driven sequencing of extremely halophilic archaea reveals strategies for static and dynamic osmo-response.</title>
        <authorList>
            <person name="Becker E.A."/>
            <person name="Seitzer P.M."/>
            <person name="Tritt A."/>
            <person name="Larsen D."/>
            <person name="Krusor M."/>
            <person name="Yao A.I."/>
            <person name="Wu D."/>
            <person name="Madern D."/>
            <person name="Eisen J.A."/>
            <person name="Darling A.E."/>
            <person name="Facciotti M.T."/>
        </authorList>
    </citation>
    <scope>NUCLEOTIDE SEQUENCE [LARGE SCALE GENOMIC DNA]</scope>
    <source>
        <strain evidence="2 3">JCM 12255</strain>
    </source>
</reference>
<protein>
    <recommendedName>
        <fullName evidence="4">Polyprenyl synthetase</fullName>
    </recommendedName>
</protein>
<keyword evidence="3" id="KW-1185">Reference proteome</keyword>
<feature type="region of interest" description="Disordered" evidence="1">
    <location>
        <begin position="191"/>
        <end position="219"/>
    </location>
</feature>